<evidence type="ECO:0000313" key="7">
    <source>
        <dbReference type="EMBL" id="SUV17026.1"/>
    </source>
</evidence>
<dbReference type="Pfam" id="PF01522">
    <property type="entry name" value="Polysacc_deac_1"/>
    <property type="match status" value="1"/>
</dbReference>
<dbReference type="SUPFAM" id="SSF88713">
    <property type="entry name" value="Glycoside hydrolase/deacetylase"/>
    <property type="match status" value="1"/>
</dbReference>
<gene>
    <name evidence="7" type="primary">xynD</name>
    <name evidence="6" type="ORF">LS41612_12975</name>
    <name evidence="7" type="ORF">NCTC10338_02113</name>
</gene>
<evidence type="ECO:0000256" key="3">
    <source>
        <dbReference type="SAM" id="MobiDB-lite"/>
    </source>
</evidence>
<dbReference type="GO" id="GO:0016020">
    <property type="term" value="C:membrane"/>
    <property type="evidence" value="ECO:0007669"/>
    <property type="project" value="TreeGrafter"/>
</dbReference>
<dbReference type="Proteomes" id="UP000255295">
    <property type="component" value="Unassembled WGS sequence"/>
</dbReference>
<feature type="transmembrane region" description="Helical" evidence="4">
    <location>
        <begin position="12"/>
        <end position="30"/>
    </location>
</feature>
<proteinExistence type="predicted"/>
<organism evidence="6 8">
    <name type="scientific">Lysinibacillus sphaericus</name>
    <name type="common">Bacillus sphaericus</name>
    <dbReference type="NCBI Taxonomy" id="1421"/>
    <lineage>
        <taxon>Bacteria</taxon>
        <taxon>Bacillati</taxon>
        <taxon>Bacillota</taxon>
        <taxon>Bacilli</taxon>
        <taxon>Bacillales</taxon>
        <taxon>Bacillaceae</taxon>
        <taxon>Lysinibacillus</taxon>
    </lineage>
</organism>
<keyword evidence="4" id="KW-0472">Membrane</keyword>
<evidence type="ECO:0000256" key="2">
    <source>
        <dbReference type="ARBA" id="ARBA00022801"/>
    </source>
</evidence>
<accession>A0A2S0K1C3</accession>
<dbReference type="InterPro" id="IPR002509">
    <property type="entry name" value="NODB_dom"/>
</dbReference>
<dbReference type="InterPro" id="IPR050248">
    <property type="entry name" value="Polysacc_deacetylase_ArnD"/>
</dbReference>
<dbReference type="PANTHER" id="PTHR10587:SF133">
    <property type="entry name" value="CHITIN DEACETYLASE 1-RELATED"/>
    <property type="match status" value="1"/>
</dbReference>
<dbReference type="GeneID" id="48277109"/>
<reference evidence="7 9" key="2">
    <citation type="submission" date="2018-06" db="EMBL/GenBank/DDBJ databases">
        <authorList>
            <consortium name="Pathogen Informatics"/>
            <person name="Doyle S."/>
        </authorList>
    </citation>
    <scope>NUCLEOTIDE SEQUENCE [LARGE SCALE GENOMIC DNA]</scope>
    <source>
        <strain evidence="7 9">NCTC10338</strain>
    </source>
</reference>
<dbReference type="EMBL" id="CP019980">
    <property type="protein sequence ID" value="AVK97109.1"/>
    <property type="molecule type" value="Genomic_DNA"/>
</dbReference>
<feature type="domain" description="NodB homology" evidence="5">
    <location>
        <begin position="84"/>
        <end position="261"/>
    </location>
</feature>
<evidence type="ECO:0000256" key="4">
    <source>
        <dbReference type="SAM" id="Phobius"/>
    </source>
</evidence>
<feature type="region of interest" description="Disordered" evidence="3">
    <location>
        <begin position="50"/>
        <end position="71"/>
    </location>
</feature>
<dbReference type="AlphaFoldDB" id="A0A2S0K1C3"/>
<dbReference type="GO" id="GO:0046872">
    <property type="term" value="F:metal ion binding"/>
    <property type="evidence" value="ECO:0007669"/>
    <property type="project" value="UniProtKB-KW"/>
</dbReference>
<reference evidence="6 8" key="1">
    <citation type="submission" date="2017-03" db="EMBL/GenBank/DDBJ databases">
        <title>The whole genome sequencing and assembly of Lysinibacillus sphaericus DSM 28T strain.</title>
        <authorList>
            <person name="Lee Y.-J."/>
            <person name="Yi H."/>
            <person name="Bahn Y.-S."/>
            <person name="Kim J.F."/>
            <person name="Lee D.-W."/>
        </authorList>
    </citation>
    <scope>NUCLEOTIDE SEQUENCE [LARGE SCALE GENOMIC DNA]</scope>
    <source>
        <strain evidence="6 8">DSM 28</strain>
    </source>
</reference>
<feature type="compositionally biased region" description="Acidic residues" evidence="3">
    <location>
        <begin position="52"/>
        <end position="71"/>
    </location>
</feature>
<dbReference type="Proteomes" id="UP000238825">
    <property type="component" value="Chromosome"/>
</dbReference>
<dbReference type="GO" id="GO:0005975">
    <property type="term" value="P:carbohydrate metabolic process"/>
    <property type="evidence" value="ECO:0007669"/>
    <property type="project" value="InterPro"/>
</dbReference>
<dbReference type="PROSITE" id="PS51677">
    <property type="entry name" value="NODB"/>
    <property type="match status" value="1"/>
</dbReference>
<keyword evidence="2" id="KW-0378">Hydrolase</keyword>
<dbReference type="Gene3D" id="3.20.20.370">
    <property type="entry name" value="Glycoside hydrolase/deacetylase"/>
    <property type="match status" value="1"/>
</dbReference>
<name>A0A2S0K1C3_LYSSH</name>
<dbReference type="RefSeq" id="WP_024361872.1">
    <property type="nucleotide sequence ID" value="NZ_BJNS01000037.1"/>
</dbReference>
<evidence type="ECO:0000313" key="9">
    <source>
        <dbReference type="Proteomes" id="UP000255295"/>
    </source>
</evidence>
<dbReference type="GO" id="GO:0016810">
    <property type="term" value="F:hydrolase activity, acting on carbon-nitrogen (but not peptide) bonds"/>
    <property type="evidence" value="ECO:0007669"/>
    <property type="project" value="InterPro"/>
</dbReference>
<sequence>MKARKRIRWTRFVAVILFFTIMLGAGYYFLGGQVEEHGQAENLASDKARFEENDDSEDVIEEEGTEEEEEELENETVALNPDGKYIALTFDDGPSVKVTPRVLQTLAQHEAKATFFMLGSRVEMYPNIAAQVVAEGHEIANHTFSHPNLKKLTHNEMTEEINKTNKIIEATTGVTPTLFRPPYGIYNQDILNYTASENYTTIMWSVDSLDWKSRNPAAIKNEILNQIANKSVVLMHDIHTATAEALPEILMALKKEGYEFVTVSELLSLKSEKVDPYFGN</sequence>
<keyword evidence="1" id="KW-0479">Metal-binding</keyword>
<dbReference type="PANTHER" id="PTHR10587">
    <property type="entry name" value="GLYCOSYL TRANSFERASE-RELATED"/>
    <property type="match status" value="1"/>
</dbReference>
<keyword evidence="4" id="KW-0812">Transmembrane</keyword>
<dbReference type="EMBL" id="UFSZ01000001">
    <property type="protein sequence ID" value="SUV17026.1"/>
    <property type="molecule type" value="Genomic_DNA"/>
</dbReference>
<keyword evidence="4" id="KW-1133">Transmembrane helix</keyword>
<protein>
    <submittedName>
        <fullName evidence="7">Polysaccharide deacetylase</fullName>
    </submittedName>
</protein>
<dbReference type="InterPro" id="IPR011330">
    <property type="entry name" value="Glyco_hydro/deAcase_b/a-brl"/>
</dbReference>
<evidence type="ECO:0000313" key="6">
    <source>
        <dbReference type="EMBL" id="AVK97109.1"/>
    </source>
</evidence>
<dbReference type="CDD" id="cd10917">
    <property type="entry name" value="CE4_NodB_like_6s_7s"/>
    <property type="match status" value="1"/>
</dbReference>
<evidence type="ECO:0000313" key="8">
    <source>
        <dbReference type="Proteomes" id="UP000238825"/>
    </source>
</evidence>
<evidence type="ECO:0000256" key="1">
    <source>
        <dbReference type="ARBA" id="ARBA00022723"/>
    </source>
</evidence>
<evidence type="ECO:0000259" key="5">
    <source>
        <dbReference type="PROSITE" id="PS51677"/>
    </source>
</evidence>